<sequence>MKRRTFIASGSVALLGGVAGTTLGFKSQFSKDESQADYQDDDRIVYEHDNMKLRPRQESANLGDTIQFEVTNTSDSKIVLGCNNPWAIQRFSDGKWRHVAWTKDRYYQMCAQEVGSGDLYTQNVTMSKSGLERQSGNVAGKLGPGQYRFVLLGTSPFLATDFTVLDSE</sequence>
<keyword evidence="3" id="KW-1185">Reference proteome</keyword>
<dbReference type="Proteomes" id="UP000186914">
    <property type="component" value="Unassembled WGS sequence"/>
</dbReference>
<evidence type="ECO:0000259" key="1">
    <source>
        <dbReference type="Pfam" id="PF20251"/>
    </source>
</evidence>
<dbReference type="InterPro" id="IPR046878">
    <property type="entry name" value="Big_14"/>
</dbReference>
<accession>A0A1N7E7C0</accession>
<organism evidence="2 3">
    <name type="scientific">Haladaptatus litoreus</name>
    <dbReference type="NCBI Taxonomy" id="553468"/>
    <lineage>
        <taxon>Archaea</taxon>
        <taxon>Methanobacteriati</taxon>
        <taxon>Methanobacteriota</taxon>
        <taxon>Stenosarchaea group</taxon>
        <taxon>Halobacteria</taxon>
        <taxon>Halobacteriales</taxon>
        <taxon>Haladaptataceae</taxon>
        <taxon>Haladaptatus</taxon>
    </lineage>
</organism>
<evidence type="ECO:0000313" key="3">
    <source>
        <dbReference type="Proteomes" id="UP000186914"/>
    </source>
</evidence>
<evidence type="ECO:0000313" key="2">
    <source>
        <dbReference type="EMBL" id="SIR83916.1"/>
    </source>
</evidence>
<name>A0A1N7E7C0_9EURY</name>
<dbReference type="OrthoDB" id="239984at2157"/>
<dbReference type="AlphaFoldDB" id="A0A1N7E7C0"/>
<proteinExistence type="predicted"/>
<dbReference type="EMBL" id="FTNO01000005">
    <property type="protein sequence ID" value="SIR83916.1"/>
    <property type="molecule type" value="Genomic_DNA"/>
</dbReference>
<reference evidence="3" key="1">
    <citation type="submission" date="2017-01" db="EMBL/GenBank/DDBJ databases">
        <authorList>
            <person name="Varghese N."/>
            <person name="Submissions S."/>
        </authorList>
    </citation>
    <scope>NUCLEOTIDE SEQUENCE [LARGE SCALE GENOMIC DNA]</scope>
    <source>
        <strain evidence="3">CGMCC 1.7737</strain>
    </source>
</reference>
<dbReference type="Pfam" id="PF20251">
    <property type="entry name" value="Big_14"/>
    <property type="match status" value="1"/>
</dbReference>
<protein>
    <recommendedName>
        <fullName evidence="1">Bacterial Ig-like domain-containing protein</fullName>
    </recommendedName>
</protein>
<dbReference type="RefSeq" id="WP_076432035.1">
    <property type="nucleotide sequence ID" value="NZ_FTNO01000005.1"/>
</dbReference>
<gene>
    <name evidence="2" type="ORF">SAMN05421858_4080</name>
</gene>
<feature type="domain" description="Bacterial Ig-like" evidence="1">
    <location>
        <begin position="55"/>
        <end position="149"/>
    </location>
</feature>